<dbReference type="AlphaFoldDB" id="A0AAV7PRG6"/>
<name>A0AAV7PRG6_PLEWA</name>
<sequence>DSCQDFQSHTGSHSRLPGEPKRTGVAQPSLLQAMAGKGWARPWPGRVPRCRRSGSALSACGKPGPPPVSSRCRGLASPEFVSPSRGA</sequence>
<keyword evidence="3" id="KW-1185">Reference proteome</keyword>
<proteinExistence type="predicted"/>
<feature type="region of interest" description="Disordered" evidence="1">
    <location>
        <begin position="52"/>
        <end position="87"/>
    </location>
</feature>
<organism evidence="2 3">
    <name type="scientific">Pleurodeles waltl</name>
    <name type="common">Iberian ribbed newt</name>
    <dbReference type="NCBI Taxonomy" id="8319"/>
    <lineage>
        <taxon>Eukaryota</taxon>
        <taxon>Metazoa</taxon>
        <taxon>Chordata</taxon>
        <taxon>Craniata</taxon>
        <taxon>Vertebrata</taxon>
        <taxon>Euteleostomi</taxon>
        <taxon>Amphibia</taxon>
        <taxon>Batrachia</taxon>
        <taxon>Caudata</taxon>
        <taxon>Salamandroidea</taxon>
        <taxon>Salamandridae</taxon>
        <taxon>Pleurodelinae</taxon>
        <taxon>Pleurodeles</taxon>
    </lineage>
</organism>
<dbReference type="Proteomes" id="UP001066276">
    <property type="component" value="Chromosome 7"/>
</dbReference>
<feature type="non-terminal residue" evidence="2">
    <location>
        <position position="87"/>
    </location>
</feature>
<protein>
    <submittedName>
        <fullName evidence="2">Uncharacterized protein</fullName>
    </submittedName>
</protein>
<dbReference type="EMBL" id="JANPWB010000011">
    <property type="protein sequence ID" value="KAJ1129580.1"/>
    <property type="molecule type" value="Genomic_DNA"/>
</dbReference>
<reference evidence="2" key="1">
    <citation type="journal article" date="2022" name="bioRxiv">
        <title>Sequencing and chromosome-scale assembly of the giantPleurodeles waltlgenome.</title>
        <authorList>
            <person name="Brown T."/>
            <person name="Elewa A."/>
            <person name="Iarovenko S."/>
            <person name="Subramanian E."/>
            <person name="Araus A.J."/>
            <person name="Petzold A."/>
            <person name="Susuki M."/>
            <person name="Suzuki K.-i.T."/>
            <person name="Hayashi T."/>
            <person name="Toyoda A."/>
            <person name="Oliveira C."/>
            <person name="Osipova E."/>
            <person name="Leigh N.D."/>
            <person name="Simon A."/>
            <person name="Yun M.H."/>
        </authorList>
    </citation>
    <scope>NUCLEOTIDE SEQUENCE</scope>
    <source>
        <strain evidence="2">20211129_DDA</strain>
        <tissue evidence="2">Liver</tissue>
    </source>
</reference>
<evidence type="ECO:0000256" key="1">
    <source>
        <dbReference type="SAM" id="MobiDB-lite"/>
    </source>
</evidence>
<feature type="region of interest" description="Disordered" evidence="1">
    <location>
        <begin position="1"/>
        <end position="28"/>
    </location>
</feature>
<evidence type="ECO:0000313" key="2">
    <source>
        <dbReference type="EMBL" id="KAJ1129580.1"/>
    </source>
</evidence>
<comment type="caution">
    <text evidence="2">The sequence shown here is derived from an EMBL/GenBank/DDBJ whole genome shotgun (WGS) entry which is preliminary data.</text>
</comment>
<feature type="non-terminal residue" evidence="2">
    <location>
        <position position="1"/>
    </location>
</feature>
<evidence type="ECO:0000313" key="3">
    <source>
        <dbReference type="Proteomes" id="UP001066276"/>
    </source>
</evidence>
<accession>A0AAV7PRG6</accession>
<feature type="compositionally biased region" description="Polar residues" evidence="1">
    <location>
        <begin position="1"/>
        <end position="13"/>
    </location>
</feature>
<gene>
    <name evidence="2" type="ORF">NDU88_007947</name>
</gene>